<comment type="caution">
    <text evidence="1">The sequence shown here is derived from an EMBL/GenBank/DDBJ whole genome shotgun (WGS) entry which is preliminary data.</text>
</comment>
<dbReference type="AlphaFoldDB" id="A0AAV4UJG0"/>
<reference evidence="1 2" key="1">
    <citation type="submission" date="2021-06" db="EMBL/GenBank/DDBJ databases">
        <title>Caerostris extrusa draft genome.</title>
        <authorList>
            <person name="Kono N."/>
            <person name="Arakawa K."/>
        </authorList>
    </citation>
    <scope>NUCLEOTIDE SEQUENCE [LARGE SCALE GENOMIC DNA]</scope>
</reference>
<protein>
    <submittedName>
        <fullName evidence="1">Uncharacterized protein</fullName>
    </submittedName>
</protein>
<gene>
    <name evidence="1" type="ORF">CEXT_142801</name>
</gene>
<evidence type="ECO:0000313" key="1">
    <source>
        <dbReference type="EMBL" id="GIY57970.1"/>
    </source>
</evidence>
<proteinExistence type="predicted"/>
<dbReference type="EMBL" id="BPLR01012996">
    <property type="protein sequence ID" value="GIY57970.1"/>
    <property type="molecule type" value="Genomic_DNA"/>
</dbReference>
<evidence type="ECO:0000313" key="2">
    <source>
        <dbReference type="Proteomes" id="UP001054945"/>
    </source>
</evidence>
<accession>A0AAV4UJG0</accession>
<dbReference type="Proteomes" id="UP001054945">
    <property type="component" value="Unassembled WGS sequence"/>
</dbReference>
<sequence length="140" mass="15698">MKNHGLSNSKQVEVDIKLVRCMCRHHHEFYHRGSSLLPLSNKTNQSFSIIRIISIIQKPQSSTHSSQLADHFLLDKIEAHGNQGHASKCKYREQMTSFSCVPSSETTESPGTKSPNPIVLRGYKAEVRSIQIVPAFPDGK</sequence>
<organism evidence="1 2">
    <name type="scientific">Caerostris extrusa</name>
    <name type="common">Bark spider</name>
    <name type="synonym">Caerostris bankana</name>
    <dbReference type="NCBI Taxonomy" id="172846"/>
    <lineage>
        <taxon>Eukaryota</taxon>
        <taxon>Metazoa</taxon>
        <taxon>Ecdysozoa</taxon>
        <taxon>Arthropoda</taxon>
        <taxon>Chelicerata</taxon>
        <taxon>Arachnida</taxon>
        <taxon>Araneae</taxon>
        <taxon>Araneomorphae</taxon>
        <taxon>Entelegynae</taxon>
        <taxon>Araneoidea</taxon>
        <taxon>Araneidae</taxon>
        <taxon>Caerostris</taxon>
    </lineage>
</organism>
<keyword evidence="2" id="KW-1185">Reference proteome</keyword>
<name>A0AAV4UJG0_CAEEX</name>